<evidence type="ECO:0000313" key="2">
    <source>
        <dbReference type="Proteomes" id="UP000256869"/>
    </source>
</evidence>
<organism evidence="1 2">
    <name type="scientific">Cohnella lupini</name>
    <dbReference type="NCBI Taxonomy" id="1294267"/>
    <lineage>
        <taxon>Bacteria</taxon>
        <taxon>Bacillati</taxon>
        <taxon>Bacillota</taxon>
        <taxon>Bacilli</taxon>
        <taxon>Bacillales</taxon>
        <taxon>Paenibacillaceae</taxon>
        <taxon>Cohnella</taxon>
    </lineage>
</organism>
<dbReference type="AlphaFoldDB" id="A0A3D9HQU3"/>
<accession>A0A3D9HQU3</accession>
<dbReference type="PANTHER" id="PTHR41260:SF1">
    <property type="entry name" value="PROTEIN ECSC"/>
    <property type="match status" value="1"/>
</dbReference>
<dbReference type="OrthoDB" id="2737310at2"/>
<sequence>MDSEFEEYDFRIIQEIVRHEVEPTFVQKALSTMGKPVDKLLGWVEKVDNKHVNSALNKINGIVENGLKLTIKAGNRITSEENVLNEYKKIYKLELSDVSSIRKLSIQQMDRVADTYDFSNGFLVATEGAILGAAATLSEIIPFAQIVIPSIVVADVTASMTIMSRHVSQIATSYGYSSYDSINIPDILAAMAPVSSSLDEGFLTAKAAAAMEIKNAVEFSAKHVGDLLDDIAAPKLVEFIRAIANRLGLVITEKELGMLVPVAGAVVNGGLNLAFQQTNHTNAKDYFRKLHLIDRYGEDKLLLAIAKERNRLTT</sequence>
<protein>
    <submittedName>
        <fullName evidence="1">EcsC family protein</fullName>
    </submittedName>
</protein>
<dbReference type="PANTHER" id="PTHR41260">
    <property type="entry name" value="PROTEIN ECSC"/>
    <property type="match status" value="1"/>
</dbReference>
<dbReference type="InterPro" id="IPR024787">
    <property type="entry name" value="EcsC"/>
</dbReference>
<dbReference type="Proteomes" id="UP000256869">
    <property type="component" value="Unassembled WGS sequence"/>
</dbReference>
<dbReference type="RefSeq" id="WP_115995815.1">
    <property type="nucleotide sequence ID" value="NZ_QRDY01000036.1"/>
</dbReference>
<gene>
    <name evidence="1" type="ORF">DFP95_13613</name>
</gene>
<keyword evidence="2" id="KW-1185">Reference proteome</keyword>
<dbReference type="Pfam" id="PF12787">
    <property type="entry name" value="EcsC"/>
    <property type="match status" value="1"/>
</dbReference>
<proteinExistence type="predicted"/>
<comment type="caution">
    <text evidence="1">The sequence shown here is derived from an EMBL/GenBank/DDBJ whole genome shotgun (WGS) entry which is preliminary data.</text>
</comment>
<name>A0A3D9HQU3_9BACL</name>
<reference evidence="1 2" key="1">
    <citation type="submission" date="2018-07" db="EMBL/GenBank/DDBJ databases">
        <title>Genomic Encyclopedia of Type Strains, Phase III (KMG-III): the genomes of soil and plant-associated and newly described type strains.</title>
        <authorList>
            <person name="Whitman W."/>
        </authorList>
    </citation>
    <scope>NUCLEOTIDE SEQUENCE [LARGE SCALE GENOMIC DNA]</scope>
    <source>
        <strain evidence="1 2">CECT 8236</strain>
    </source>
</reference>
<evidence type="ECO:0000313" key="1">
    <source>
        <dbReference type="EMBL" id="RED51887.1"/>
    </source>
</evidence>
<dbReference type="EMBL" id="QRDY01000036">
    <property type="protein sequence ID" value="RED51887.1"/>
    <property type="molecule type" value="Genomic_DNA"/>
</dbReference>